<feature type="compositionally biased region" description="Low complexity" evidence="6">
    <location>
        <begin position="799"/>
        <end position="808"/>
    </location>
</feature>
<keyword evidence="3" id="KW-0805">Transcription regulation</keyword>
<dbReference type="GO" id="GO:0006351">
    <property type="term" value="P:DNA-templated transcription"/>
    <property type="evidence" value="ECO:0007669"/>
    <property type="project" value="InterPro"/>
</dbReference>
<reference evidence="8 9" key="1">
    <citation type="submission" date="2014-03" db="EMBL/GenBank/DDBJ databases">
        <title>The genome of Kluyveromyces dobzhanskii.</title>
        <authorList>
            <person name="Nystedt B."/>
            <person name="Astrom S."/>
        </authorList>
    </citation>
    <scope>NUCLEOTIDE SEQUENCE [LARGE SCALE GENOMIC DNA]</scope>
    <source>
        <strain evidence="8 9">CBS 2104</strain>
    </source>
</reference>
<dbReference type="InterPro" id="IPR001138">
    <property type="entry name" value="Zn2Cys6_DnaBD"/>
</dbReference>
<keyword evidence="5" id="KW-0539">Nucleus</keyword>
<evidence type="ECO:0000256" key="4">
    <source>
        <dbReference type="ARBA" id="ARBA00023163"/>
    </source>
</evidence>
<dbReference type="GO" id="GO:0008270">
    <property type="term" value="F:zinc ion binding"/>
    <property type="evidence" value="ECO:0007669"/>
    <property type="project" value="InterPro"/>
</dbReference>
<dbReference type="PANTHER" id="PTHR47424">
    <property type="entry name" value="REGULATORY PROTEIN GAL4"/>
    <property type="match status" value="1"/>
</dbReference>
<feature type="region of interest" description="Disordered" evidence="6">
    <location>
        <begin position="251"/>
        <end position="288"/>
    </location>
</feature>
<dbReference type="EMBL" id="CCBQ010000041">
    <property type="protein sequence ID" value="CDO94887.1"/>
    <property type="molecule type" value="Genomic_DNA"/>
</dbReference>
<name>A0A0A8L9G8_9SACH</name>
<keyword evidence="2" id="KW-0862">Zinc</keyword>
<dbReference type="SMART" id="SM00066">
    <property type="entry name" value="GAL4"/>
    <property type="match status" value="1"/>
</dbReference>
<evidence type="ECO:0000256" key="3">
    <source>
        <dbReference type="ARBA" id="ARBA00023015"/>
    </source>
</evidence>
<evidence type="ECO:0000256" key="1">
    <source>
        <dbReference type="ARBA" id="ARBA00022723"/>
    </source>
</evidence>
<protein>
    <submittedName>
        <fullName evidence="8">WGS project CCBQ000000000 data, contig 00008</fullName>
    </submittedName>
</protein>
<dbReference type="SMART" id="SM00906">
    <property type="entry name" value="Fungal_trans"/>
    <property type="match status" value="1"/>
</dbReference>
<keyword evidence="1" id="KW-0479">Metal-binding</keyword>
<dbReference type="GO" id="GO:0000981">
    <property type="term" value="F:DNA-binding transcription factor activity, RNA polymerase II-specific"/>
    <property type="evidence" value="ECO:0007669"/>
    <property type="project" value="InterPro"/>
</dbReference>
<feature type="compositionally biased region" description="Basic and acidic residues" evidence="6">
    <location>
        <begin position="8"/>
        <end position="32"/>
    </location>
</feature>
<dbReference type="GO" id="GO:0003677">
    <property type="term" value="F:DNA binding"/>
    <property type="evidence" value="ECO:0007669"/>
    <property type="project" value="InterPro"/>
</dbReference>
<keyword evidence="9" id="KW-1185">Reference proteome</keyword>
<dbReference type="SUPFAM" id="SSF57701">
    <property type="entry name" value="Zn2/Cys6 DNA-binding domain"/>
    <property type="match status" value="1"/>
</dbReference>
<dbReference type="AlphaFoldDB" id="A0A0A8L9G8"/>
<evidence type="ECO:0000313" key="9">
    <source>
        <dbReference type="Proteomes" id="UP000031516"/>
    </source>
</evidence>
<feature type="region of interest" description="Disordered" evidence="6">
    <location>
        <begin position="1"/>
        <end position="35"/>
    </location>
</feature>
<keyword evidence="4" id="KW-0804">Transcription</keyword>
<organism evidence="8 9">
    <name type="scientific">Kluyveromyces dobzhanskii CBS 2104</name>
    <dbReference type="NCBI Taxonomy" id="1427455"/>
    <lineage>
        <taxon>Eukaryota</taxon>
        <taxon>Fungi</taxon>
        <taxon>Dikarya</taxon>
        <taxon>Ascomycota</taxon>
        <taxon>Saccharomycotina</taxon>
        <taxon>Saccharomycetes</taxon>
        <taxon>Saccharomycetales</taxon>
        <taxon>Saccharomycetaceae</taxon>
        <taxon>Kluyveromyces</taxon>
    </lineage>
</organism>
<dbReference type="CDD" id="cd12148">
    <property type="entry name" value="fungal_TF_MHR"/>
    <property type="match status" value="1"/>
</dbReference>
<evidence type="ECO:0000256" key="2">
    <source>
        <dbReference type="ARBA" id="ARBA00022833"/>
    </source>
</evidence>
<evidence type="ECO:0000256" key="5">
    <source>
        <dbReference type="ARBA" id="ARBA00023242"/>
    </source>
</evidence>
<dbReference type="CDD" id="cd00067">
    <property type="entry name" value="GAL4"/>
    <property type="match status" value="1"/>
</dbReference>
<sequence>MSSDQESDQDKERENSDGVSSVDDKDDGRREADDEVIEELLPSKKKVKRSSLACTRCRRRHIKCPGGNPCTKCLKAGVACEYVEPNKKLIVSMSYLQRLQNDLSVMKKENVKLQASLSERNAKFQSLQLLKKQYDSKQAARGSVAPAADGSSSALHHAVPTQEFAPNQDTRTLPVMHKPDTDVVFQKNSVHHDSLHDDEIVPNFSERRGRLVESRTGQEYFVGSSSMTLFGMEILSLIPDSLRKKRAHVNQIKQRPAHHNRSYAFGDAGASTSGHTGKSGAASLANSSSLNEPVDEVLQEEGNAYRIVLAKNDGNNDISVNFTLPSYSYAMLLIDTFITYNDGCFYFFNEGVVKHYLKKTYDGINSFEDHTLQTIWFCKVLLIFATGEMYLGTANNINGNKISSKETPKLPGSGFFEQASEIFSCLFSSGRVENVTKEGGIEVMLLYAFYLQVADCTVASYFYFGQALRACMILGWHVDAQRDSLTRFELEHRRRIWWTVYMFERMLSSKAGLPLSFTDNTITTELPDDFDMSSPPPGCDRYIFPEAEYITNCVRITQINAQILNKMYQKQPDSNILPVLKDIVTQLLEWRTNLSDFLQVDFTQKNLKISRLCTNVFTEYFQGMNLAIRPLLFHFASIQLKHFEATNAYINLKNYSRTISSLLNCSLQASINTIRSLWALMDQRMVALFGYMDREYIFTSACTLILFNAAFGIHDQTHEHLDHALKTFTKMRNLGNNPAGLRRAQLLKLMSTLDFHGKMTDLIAKHTDELKPNFQYDVHDDRNVSIVSHVSTAFPQFDSNSSSISQTESSERSRNQNAIETNATRLDSLNFDENSDIQKLLDILENVGKSDDKLWKEISDQAMWLGNNMDSVHPIETENGYGEFKAEDFL</sequence>
<dbReference type="PROSITE" id="PS50048">
    <property type="entry name" value="ZN2_CY6_FUNGAL_2"/>
    <property type="match status" value="1"/>
</dbReference>
<dbReference type="InterPro" id="IPR036864">
    <property type="entry name" value="Zn2-C6_fun-type_DNA-bd_sf"/>
</dbReference>
<dbReference type="Gene3D" id="4.10.240.10">
    <property type="entry name" value="Zn(2)-C6 fungal-type DNA-binding domain"/>
    <property type="match status" value="1"/>
</dbReference>
<gene>
    <name evidence="8" type="ORF">KLDO_g3141</name>
</gene>
<dbReference type="Pfam" id="PF00172">
    <property type="entry name" value="Zn_clus"/>
    <property type="match status" value="1"/>
</dbReference>
<dbReference type="PROSITE" id="PS00463">
    <property type="entry name" value="ZN2_CY6_FUNGAL_1"/>
    <property type="match status" value="1"/>
</dbReference>
<accession>A0A0A8L9G8</accession>
<dbReference type="InterPro" id="IPR007219">
    <property type="entry name" value="XnlR_reg_dom"/>
</dbReference>
<feature type="domain" description="Zn(2)-C6 fungal-type" evidence="7">
    <location>
        <begin position="53"/>
        <end position="82"/>
    </location>
</feature>
<comment type="caution">
    <text evidence="8">The sequence shown here is derived from an EMBL/GenBank/DDBJ whole genome shotgun (WGS) entry which is preliminary data.</text>
</comment>
<feature type="region of interest" description="Disordered" evidence="6">
    <location>
        <begin position="798"/>
        <end position="821"/>
    </location>
</feature>
<evidence type="ECO:0000259" key="7">
    <source>
        <dbReference type="PROSITE" id="PS50048"/>
    </source>
</evidence>
<dbReference type="OrthoDB" id="2110361at2759"/>
<dbReference type="Pfam" id="PF04082">
    <property type="entry name" value="Fungal_trans"/>
    <property type="match status" value="1"/>
</dbReference>
<evidence type="ECO:0000313" key="8">
    <source>
        <dbReference type="EMBL" id="CDO94887.1"/>
    </source>
</evidence>
<evidence type="ECO:0000256" key="6">
    <source>
        <dbReference type="SAM" id="MobiDB-lite"/>
    </source>
</evidence>
<dbReference type="Proteomes" id="UP000031516">
    <property type="component" value="Unassembled WGS sequence"/>
</dbReference>
<dbReference type="PANTHER" id="PTHR47424:SF6">
    <property type="entry name" value="PROLINE UTILIZATION TRANS-ACTIVATOR"/>
    <property type="match status" value="1"/>
</dbReference>
<dbReference type="InterPro" id="IPR051127">
    <property type="entry name" value="Fungal_SecMet_Regulators"/>
</dbReference>
<proteinExistence type="predicted"/>